<feature type="domain" description="IRS-type PTB" evidence="2">
    <location>
        <begin position="164"/>
        <end position="268"/>
    </location>
</feature>
<dbReference type="GO" id="GO:0043410">
    <property type="term" value="P:positive regulation of MAPK cascade"/>
    <property type="evidence" value="ECO:0007669"/>
    <property type="project" value="TreeGrafter"/>
</dbReference>
<dbReference type="PANTHER" id="PTHR21258">
    <property type="entry name" value="DOCKING PROTEIN RELATED"/>
    <property type="match status" value="1"/>
</dbReference>
<feature type="compositionally biased region" description="Low complexity" evidence="1">
    <location>
        <begin position="437"/>
        <end position="458"/>
    </location>
</feature>
<keyword evidence="4" id="KW-1185">Reference proteome</keyword>
<evidence type="ECO:0000313" key="3">
    <source>
        <dbReference type="EMBL" id="KAJ8396751.1"/>
    </source>
</evidence>
<dbReference type="GO" id="GO:0005737">
    <property type="term" value="C:cytoplasm"/>
    <property type="evidence" value="ECO:0007669"/>
    <property type="project" value="TreeGrafter"/>
</dbReference>
<feature type="region of interest" description="Disordered" evidence="1">
    <location>
        <begin position="419"/>
        <end position="473"/>
    </location>
</feature>
<dbReference type="Proteomes" id="UP001221898">
    <property type="component" value="Unassembled WGS sequence"/>
</dbReference>
<sequence length="473" mass="52390">MSAQSRAMEIPAKEGMLHLQGFKFGMKSWRRAWAMLFPPSSFGIGRVELYSLRDSGGSGPGPTQAKQGLKEADKRVIRLDDCVSVCAAPEEACPRDCTAFYLSTTQRTYALAAPSADAWVTVICQLAFQKNDRDPELKSRTLNKETPMSENELYSTWSSHTPAEPGEFRVTVGQTKAADRCKLSGSYLLSVSREALTLRDTHAAQPLYRWPYQLLRRFGHDKDMVSFEAGRRCDSGEGQFTLLSHSAAQIYRAIEEGIRHQSSPEPKTNPRTSPPSGRAPPDRGIRALPPRNAALPSLPSRLPQNQPTPPLVESGTQLNSSLLLPLQNRSPSGGHLMQHSLPSICAKEDEDEEEEESHMGEEERLRLNCLEDRMSPLYRNMKSLMERECMSQEVQAKLGTPDQECVYTLVSFHQVRGRGCSTGGRPVPPGANPSPPSISTSSKIPQDFKQKLSSLLSKDLAKAPPLLPSRQEY</sequence>
<dbReference type="PROSITE" id="PS51064">
    <property type="entry name" value="IRS_PTB"/>
    <property type="match status" value="1"/>
</dbReference>
<dbReference type="InterPro" id="IPR011993">
    <property type="entry name" value="PH-like_dom_sf"/>
</dbReference>
<name>A0AAD7S690_9TELE</name>
<proteinExistence type="predicted"/>
<dbReference type="SMART" id="SM00310">
    <property type="entry name" value="PTBI"/>
    <property type="match status" value="1"/>
</dbReference>
<protein>
    <recommendedName>
        <fullName evidence="2">IRS-type PTB domain-containing protein</fullName>
    </recommendedName>
</protein>
<dbReference type="Pfam" id="PF02174">
    <property type="entry name" value="IRS"/>
    <property type="match status" value="1"/>
</dbReference>
<accession>A0AAD7S690</accession>
<dbReference type="SUPFAM" id="SSF50729">
    <property type="entry name" value="PH domain-like"/>
    <property type="match status" value="2"/>
</dbReference>
<evidence type="ECO:0000313" key="4">
    <source>
        <dbReference type="Proteomes" id="UP001221898"/>
    </source>
</evidence>
<evidence type="ECO:0000256" key="1">
    <source>
        <dbReference type="SAM" id="MobiDB-lite"/>
    </source>
</evidence>
<feature type="compositionally biased region" description="Polar residues" evidence="1">
    <location>
        <begin position="260"/>
        <end position="275"/>
    </location>
</feature>
<dbReference type="AlphaFoldDB" id="A0AAD7S690"/>
<dbReference type="InterPro" id="IPR002404">
    <property type="entry name" value="IRS_PTB"/>
</dbReference>
<dbReference type="Gene3D" id="2.30.29.30">
    <property type="entry name" value="Pleckstrin-homology domain (PH domain)/Phosphotyrosine-binding domain (PTB)"/>
    <property type="match status" value="2"/>
</dbReference>
<reference evidence="3" key="1">
    <citation type="journal article" date="2023" name="Science">
        <title>Genome structures resolve the early diversification of teleost fishes.</title>
        <authorList>
            <person name="Parey E."/>
            <person name="Louis A."/>
            <person name="Montfort J."/>
            <person name="Bouchez O."/>
            <person name="Roques C."/>
            <person name="Iampietro C."/>
            <person name="Lluch J."/>
            <person name="Castinel A."/>
            <person name="Donnadieu C."/>
            <person name="Desvignes T."/>
            <person name="Floi Bucao C."/>
            <person name="Jouanno E."/>
            <person name="Wen M."/>
            <person name="Mejri S."/>
            <person name="Dirks R."/>
            <person name="Jansen H."/>
            <person name="Henkel C."/>
            <person name="Chen W.J."/>
            <person name="Zahm M."/>
            <person name="Cabau C."/>
            <person name="Klopp C."/>
            <person name="Thompson A.W."/>
            <person name="Robinson-Rechavi M."/>
            <person name="Braasch I."/>
            <person name="Lecointre G."/>
            <person name="Bobe J."/>
            <person name="Postlethwait J.H."/>
            <person name="Berthelot C."/>
            <person name="Roest Crollius H."/>
            <person name="Guiguen Y."/>
        </authorList>
    </citation>
    <scope>NUCLEOTIDE SEQUENCE</scope>
    <source>
        <strain evidence="3">NC1722</strain>
    </source>
</reference>
<dbReference type="SMART" id="SM01244">
    <property type="entry name" value="IRS"/>
    <property type="match status" value="1"/>
</dbReference>
<feature type="region of interest" description="Disordered" evidence="1">
    <location>
        <begin position="257"/>
        <end position="315"/>
    </location>
</feature>
<feature type="compositionally biased region" description="Pro residues" evidence="1">
    <location>
        <begin position="426"/>
        <end position="436"/>
    </location>
</feature>
<dbReference type="SMART" id="SM00233">
    <property type="entry name" value="PH"/>
    <property type="match status" value="1"/>
</dbReference>
<dbReference type="InterPro" id="IPR050996">
    <property type="entry name" value="Docking_Protein_DOK"/>
</dbReference>
<evidence type="ECO:0000259" key="2">
    <source>
        <dbReference type="PROSITE" id="PS51064"/>
    </source>
</evidence>
<dbReference type="GO" id="GO:0007265">
    <property type="term" value="P:Ras protein signal transduction"/>
    <property type="evidence" value="ECO:0007669"/>
    <property type="project" value="TreeGrafter"/>
</dbReference>
<gene>
    <name evidence="3" type="ORF">AAFF_G00013500</name>
</gene>
<dbReference type="EMBL" id="JAINUG010000103">
    <property type="protein sequence ID" value="KAJ8396751.1"/>
    <property type="molecule type" value="Genomic_DNA"/>
</dbReference>
<dbReference type="GO" id="GO:0007169">
    <property type="term" value="P:cell surface receptor protein tyrosine kinase signaling pathway"/>
    <property type="evidence" value="ECO:0007669"/>
    <property type="project" value="TreeGrafter"/>
</dbReference>
<organism evidence="3 4">
    <name type="scientific">Aldrovandia affinis</name>
    <dbReference type="NCBI Taxonomy" id="143900"/>
    <lineage>
        <taxon>Eukaryota</taxon>
        <taxon>Metazoa</taxon>
        <taxon>Chordata</taxon>
        <taxon>Craniata</taxon>
        <taxon>Vertebrata</taxon>
        <taxon>Euteleostomi</taxon>
        <taxon>Actinopterygii</taxon>
        <taxon>Neopterygii</taxon>
        <taxon>Teleostei</taxon>
        <taxon>Notacanthiformes</taxon>
        <taxon>Halosauridae</taxon>
        <taxon>Aldrovandia</taxon>
    </lineage>
</organism>
<dbReference type="InterPro" id="IPR001849">
    <property type="entry name" value="PH_domain"/>
</dbReference>
<dbReference type="PANTHER" id="PTHR21258:SF58">
    <property type="entry name" value="DOCKING PROTEIN 3-LIKE"/>
    <property type="match status" value="1"/>
</dbReference>
<comment type="caution">
    <text evidence="3">The sequence shown here is derived from an EMBL/GenBank/DDBJ whole genome shotgun (WGS) entry which is preliminary data.</text>
</comment>